<dbReference type="Gene3D" id="3.40.50.1820">
    <property type="entry name" value="alpha/beta hydrolase"/>
    <property type="match status" value="1"/>
</dbReference>
<dbReference type="InterPro" id="IPR029058">
    <property type="entry name" value="AB_hydrolase_fold"/>
</dbReference>
<evidence type="ECO:0000313" key="1">
    <source>
        <dbReference type="EMBL" id="KAF9493860.1"/>
    </source>
</evidence>
<dbReference type="OrthoDB" id="2152248at2759"/>
<organism evidence="1 2">
    <name type="scientific">Pleurotus eryngii</name>
    <name type="common">Boletus of the steppes</name>
    <dbReference type="NCBI Taxonomy" id="5323"/>
    <lineage>
        <taxon>Eukaryota</taxon>
        <taxon>Fungi</taxon>
        <taxon>Dikarya</taxon>
        <taxon>Basidiomycota</taxon>
        <taxon>Agaricomycotina</taxon>
        <taxon>Agaricomycetes</taxon>
        <taxon>Agaricomycetidae</taxon>
        <taxon>Agaricales</taxon>
        <taxon>Pleurotineae</taxon>
        <taxon>Pleurotaceae</taxon>
        <taxon>Pleurotus</taxon>
    </lineage>
</organism>
<accession>A0A9P5ZWA0</accession>
<sequence length="173" mass="19285">GTQRDLSHLVDFLPSYLFPNGERIILQGGVAGISLGGHTTWLALAHAESRITFWAVILGCTDYLALTSRRAGIELALSTLPPPLVSLVHRMDPVQRTLGIRSWVCKKILVLRSVTDRLVPWSASALFVRRLEVGEGGFKKIIAQEEDIGHKCTEEMSKWMAELLGYERYPRSS</sequence>
<name>A0A9P5ZWA0_PLEER</name>
<dbReference type="AlphaFoldDB" id="A0A9P5ZWA0"/>
<protein>
    <submittedName>
        <fullName evidence="1">Uncharacterized protein</fullName>
    </submittedName>
</protein>
<dbReference type="SUPFAM" id="SSF53474">
    <property type="entry name" value="alpha/beta-Hydrolases"/>
    <property type="match status" value="1"/>
</dbReference>
<proteinExistence type="predicted"/>
<dbReference type="EMBL" id="MU154580">
    <property type="protein sequence ID" value="KAF9493860.1"/>
    <property type="molecule type" value="Genomic_DNA"/>
</dbReference>
<feature type="non-terminal residue" evidence="1">
    <location>
        <position position="1"/>
    </location>
</feature>
<reference evidence="1" key="1">
    <citation type="submission" date="2020-11" db="EMBL/GenBank/DDBJ databases">
        <authorList>
            <consortium name="DOE Joint Genome Institute"/>
            <person name="Ahrendt S."/>
            <person name="Riley R."/>
            <person name="Andreopoulos W."/>
            <person name="Labutti K."/>
            <person name="Pangilinan J."/>
            <person name="Ruiz-Duenas F.J."/>
            <person name="Barrasa J.M."/>
            <person name="Sanchez-Garcia M."/>
            <person name="Camarero S."/>
            <person name="Miyauchi S."/>
            <person name="Serrano A."/>
            <person name="Linde D."/>
            <person name="Babiker R."/>
            <person name="Drula E."/>
            <person name="Ayuso-Fernandez I."/>
            <person name="Pacheco R."/>
            <person name="Padilla G."/>
            <person name="Ferreira P."/>
            <person name="Barriuso J."/>
            <person name="Kellner H."/>
            <person name="Castanera R."/>
            <person name="Alfaro M."/>
            <person name="Ramirez L."/>
            <person name="Pisabarro A.G."/>
            <person name="Kuo A."/>
            <person name="Tritt A."/>
            <person name="Lipzen A."/>
            <person name="He G."/>
            <person name="Yan M."/>
            <person name="Ng V."/>
            <person name="Cullen D."/>
            <person name="Martin F."/>
            <person name="Rosso M.-N."/>
            <person name="Henrissat B."/>
            <person name="Hibbett D."/>
            <person name="Martinez A.T."/>
            <person name="Grigoriev I.V."/>
        </authorList>
    </citation>
    <scope>NUCLEOTIDE SEQUENCE</scope>
    <source>
        <strain evidence="1">ATCC 90797</strain>
    </source>
</reference>
<evidence type="ECO:0000313" key="2">
    <source>
        <dbReference type="Proteomes" id="UP000807025"/>
    </source>
</evidence>
<comment type="caution">
    <text evidence="1">The sequence shown here is derived from an EMBL/GenBank/DDBJ whole genome shotgun (WGS) entry which is preliminary data.</text>
</comment>
<keyword evidence="2" id="KW-1185">Reference proteome</keyword>
<dbReference type="Proteomes" id="UP000807025">
    <property type="component" value="Unassembled WGS sequence"/>
</dbReference>
<gene>
    <name evidence="1" type="ORF">BDN71DRAFT_1394215</name>
</gene>